<dbReference type="Proteomes" id="UP000823636">
    <property type="component" value="Unassembled WGS sequence"/>
</dbReference>
<dbReference type="Gene3D" id="1.10.3470.10">
    <property type="entry name" value="ABC transporter involved in vitamin B12 uptake, BtuC"/>
    <property type="match status" value="1"/>
</dbReference>
<keyword evidence="3" id="KW-0813">Transport</keyword>
<dbReference type="InterPro" id="IPR037294">
    <property type="entry name" value="ABC_BtuC-like"/>
</dbReference>
<dbReference type="CDD" id="cd06550">
    <property type="entry name" value="TM_ABC_iron-siderophores_like"/>
    <property type="match status" value="1"/>
</dbReference>
<keyword evidence="7 8" id="KW-0472">Membrane</keyword>
<dbReference type="InterPro" id="IPR000522">
    <property type="entry name" value="ABC_transptr_permease_BtuC"/>
</dbReference>
<comment type="subcellular location">
    <subcellularLocation>
        <location evidence="1">Cell membrane</location>
        <topology evidence="1">Multi-pass membrane protein</topology>
    </subcellularLocation>
</comment>
<evidence type="ECO:0000313" key="10">
    <source>
        <dbReference type="Proteomes" id="UP000823636"/>
    </source>
</evidence>
<reference evidence="9" key="1">
    <citation type="submission" date="2020-10" db="EMBL/GenBank/DDBJ databases">
        <authorList>
            <person name="Gilroy R."/>
        </authorList>
    </citation>
    <scope>NUCLEOTIDE SEQUENCE</scope>
    <source>
        <strain evidence="9">G3-4614</strain>
    </source>
</reference>
<dbReference type="Pfam" id="PF01032">
    <property type="entry name" value="FecCD"/>
    <property type="match status" value="1"/>
</dbReference>
<keyword evidence="6 8" id="KW-1133">Transmembrane helix</keyword>
<feature type="transmembrane region" description="Helical" evidence="8">
    <location>
        <begin position="148"/>
        <end position="172"/>
    </location>
</feature>
<feature type="transmembrane region" description="Helical" evidence="8">
    <location>
        <begin position="239"/>
        <end position="261"/>
    </location>
</feature>
<comment type="caution">
    <text evidence="9">The sequence shown here is derived from an EMBL/GenBank/DDBJ whole genome shotgun (WGS) entry which is preliminary data.</text>
</comment>
<feature type="transmembrane region" description="Helical" evidence="8">
    <location>
        <begin position="281"/>
        <end position="301"/>
    </location>
</feature>
<feature type="transmembrane region" description="Helical" evidence="8">
    <location>
        <begin position="118"/>
        <end position="141"/>
    </location>
</feature>
<accession>A0A9D9E3D7</accession>
<dbReference type="GO" id="GO:0005886">
    <property type="term" value="C:plasma membrane"/>
    <property type="evidence" value="ECO:0007669"/>
    <property type="project" value="UniProtKB-SubCell"/>
</dbReference>
<sequence length="338" mass="34791">MKPVGWLILSLLLLGLFAANLFWGSVSVPFGSVVDILSGNGDAVNPTWNFIVTQSRIPQGVTAMLAGASLAVAGLMLQTAFGNPLAGPSILGITSGASLGVAVVMLSAGSVIGGTVAGSLSAVAGAFAGSIVTLGIIILFSSVLRSSVMLLIVGIMVGYVANSAITLLNFFASAQNVFAYTLWGMGDFSSVTLGELPLFVSVSAAGLFFSFLLVKPLNALLLGERYAANLGVNVRRTRVMLLLCTGLLTAIVTSYCGPVSFLGLAVPHMARLAIGSSNHNVLLPVTVLMGAATALLCNLLCSLPWQGGVIPLNAVTPIFGAPVIIYVIVNRSKIEYFN</sequence>
<evidence type="ECO:0000256" key="7">
    <source>
        <dbReference type="ARBA" id="ARBA00023136"/>
    </source>
</evidence>
<evidence type="ECO:0000256" key="6">
    <source>
        <dbReference type="ARBA" id="ARBA00022989"/>
    </source>
</evidence>
<dbReference type="PANTHER" id="PTHR30472:SF41">
    <property type="entry name" value="TRANSPORT SYSTEM PERMEASE PROTEIN"/>
    <property type="match status" value="1"/>
</dbReference>
<feature type="transmembrane region" description="Helical" evidence="8">
    <location>
        <begin position="308"/>
        <end position="329"/>
    </location>
</feature>
<keyword evidence="5 8" id="KW-0812">Transmembrane</keyword>
<dbReference type="SUPFAM" id="SSF81345">
    <property type="entry name" value="ABC transporter involved in vitamin B12 uptake, BtuC"/>
    <property type="match status" value="1"/>
</dbReference>
<name>A0A9D9E3D7_9BACT</name>
<evidence type="ECO:0000256" key="2">
    <source>
        <dbReference type="ARBA" id="ARBA00007935"/>
    </source>
</evidence>
<gene>
    <name evidence="9" type="ORF">IAC54_00915</name>
</gene>
<dbReference type="AlphaFoldDB" id="A0A9D9E3D7"/>
<comment type="similarity">
    <text evidence="2">Belongs to the binding-protein-dependent transport system permease family. FecCD subfamily.</text>
</comment>
<protein>
    <submittedName>
        <fullName evidence="9">Iron ABC transporter permease</fullName>
    </submittedName>
</protein>
<evidence type="ECO:0000256" key="4">
    <source>
        <dbReference type="ARBA" id="ARBA00022475"/>
    </source>
</evidence>
<dbReference type="EMBL" id="JADIMW010000008">
    <property type="protein sequence ID" value="MBO8437446.1"/>
    <property type="molecule type" value="Genomic_DNA"/>
</dbReference>
<evidence type="ECO:0000256" key="8">
    <source>
        <dbReference type="SAM" id="Phobius"/>
    </source>
</evidence>
<dbReference type="GO" id="GO:0022857">
    <property type="term" value="F:transmembrane transporter activity"/>
    <property type="evidence" value="ECO:0007669"/>
    <property type="project" value="InterPro"/>
</dbReference>
<dbReference type="PANTHER" id="PTHR30472">
    <property type="entry name" value="FERRIC ENTEROBACTIN TRANSPORT SYSTEM PERMEASE PROTEIN"/>
    <property type="match status" value="1"/>
</dbReference>
<evidence type="ECO:0000256" key="3">
    <source>
        <dbReference type="ARBA" id="ARBA00022448"/>
    </source>
</evidence>
<evidence type="ECO:0000313" key="9">
    <source>
        <dbReference type="EMBL" id="MBO8437446.1"/>
    </source>
</evidence>
<keyword evidence="4" id="KW-1003">Cell membrane</keyword>
<reference evidence="9" key="2">
    <citation type="journal article" date="2021" name="PeerJ">
        <title>Extensive microbial diversity within the chicken gut microbiome revealed by metagenomics and culture.</title>
        <authorList>
            <person name="Gilroy R."/>
            <person name="Ravi A."/>
            <person name="Getino M."/>
            <person name="Pursley I."/>
            <person name="Horton D.L."/>
            <person name="Alikhan N.F."/>
            <person name="Baker D."/>
            <person name="Gharbi K."/>
            <person name="Hall N."/>
            <person name="Watson M."/>
            <person name="Adriaenssens E.M."/>
            <person name="Foster-Nyarko E."/>
            <person name="Jarju S."/>
            <person name="Secka A."/>
            <person name="Antonio M."/>
            <person name="Oren A."/>
            <person name="Chaudhuri R.R."/>
            <person name="La Ragione R."/>
            <person name="Hildebrand F."/>
            <person name="Pallen M.J."/>
        </authorList>
    </citation>
    <scope>NUCLEOTIDE SEQUENCE</scope>
    <source>
        <strain evidence="9">G3-4614</strain>
    </source>
</reference>
<evidence type="ECO:0000256" key="1">
    <source>
        <dbReference type="ARBA" id="ARBA00004651"/>
    </source>
</evidence>
<evidence type="ECO:0000256" key="5">
    <source>
        <dbReference type="ARBA" id="ARBA00022692"/>
    </source>
</evidence>
<organism evidence="9 10">
    <name type="scientific">Candidatus Caccoplasma merdipullorum</name>
    <dbReference type="NCBI Taxonomy" id="2840718"/>
    <lineage>
        <taxon>Bacteria</taxon>
        <taxon>Pseudomonadati</taxon>
        <taxon>Bacteroidota</taxon>
        <taxon>Bacteroidia</taxon>
        <taxon>Bacteroidales</taxon>
        <taxon>Bacteroidaceae</taxon>
        <taxon>Bacteroidaceae incertae sedis</taxon>
        <taxon>Candidatus Caccoplasma</taxon>
    </lineage>
</organism>
<feature type="transmembrane region" description="Helical" evidence="8">
    <location>
        <begin position="198"/>
        <end position="218"/>
    </location>
</feature>
<feature type="transmembrane region" description="Helical" evidence="8">
    <location>
        <begin position="57"/>
        <end position="77"/>
    </location>
</feature>
<feature type="transmembrane region" description="Helical" evidence="8">
    <location>
        <begin position="89"/>
        <end position="112"/>
    </location>
</feature>
<proteinExistence type="inferred from homology"/>
<dbReference type="GO" id="GO:0033214">
    <property type="term" value="P:siderophore-iron import into cell"/>
    <property type="evidence" value="ECO:0007669"/>
    <property type="project" value="TreeGrafter"/>
</dbReference>